<keyword evidence="1" id="KW-0678">Repressor</keyword>
<dbReference type="PANTHER" id="PTHR30363:SF4">
    <property type="entry name" value="GLYCEROL-3-PHOSPHATE REGULON REPRESSOR"/>
    <property type="match status" value="1"/>
</dbReference>
<proteinExistence type="predicted"/>
<organism evidence="5 6">
    <name type="scientific">Sphingomonas tagetis</name>
    <dbReference type="NCBI Taxonomy" id="2949092"/>
    <lineage>
        <taxon>Bacteria</taxon>
        <taxon>Pseudomonadati</taxon>
        <taxon>Pseudomonadota</taxon>
        <taxon>Alphaproteobacteria</taxon>
        <taxon>Sphingomonadales</taxon>
        <taxon>Sphingomonadaceae</taxon>
        <taxon>Sphingomonas</taxon>
    </lineage>
</organism>
<sequence>MDDTGGDVVAARHARILELARGTGSVSVEELATELGVTPQTIRKDLNALAGRSMLSRVHGGAIVTSGVDNISYTERRAVATGAKAAIGRAAAALIPNGASLFVNIGTTTEAVAIQLTGHRDLLVISNNLNIVDILDGHETIELVVVGGRVRRGDRAVVGPLAMDFIRTFKVDYALIGASALDSDGSLLDFSVDEVQVTQTIVRNAREVILVADASKVGRPAPVRIGRLDMVNYLVMDRLLDPSLRAACTEHGVRVIETG</sequence>
<protein>
    <submittedName>
        <fullName evidence="5">DeoR/GlpR family DNA-binding transcription regulator</fullName>
    </submittedName>
</protein>
<dbReference type="Gene3D" id="1.10.10.10">
    <property type="entry name" value="Winged helix-like DNA-binding domain superfamily/Winged helix DNA-binding domain"/>
    <property type="match status" value="1"/>
</dbReference>
<feature type="domain" description="HTH deoR-type" evidence="4">
    <location>
        <begin position="9"/>
        <end position="64"/>
    </location>
</feature>
<dbReference type="SMART" id="SM00420">
    <property type="entry name" value="HTH_DEOR"/>
    <property type="match status" value="1"/>
</dbReference>
<evidence type="ECO:0000256" key="2">
    <source>
        <dbReference type="ARBA" id="ARBA00023015"/>
    </source>
</evidence>
<dbReference type="InterPro" id="IPR014036">
    <property type="entry name" value="DeoR-like_C"/>
</dbReference>
<dbReference type="SUPFAM" id="SSF100950">
    <property type="entry name" value="NagB/RpiA/CoA transferase-like"/>
    <property type="match status" value="1"/>
</dbReference>
<dbReference type="InterPro" id="IPR037171">
    <property type="entry name" value="NagB/RpiA_transferase-like"/>
</dbReference>
<keyword evidence="2" id="KW-0805">Transcription regulation</keyword>
<dbReference type="PROSITE" id="PS51000">
    <property type="entry name" value="HTH_DEOR_2"/>
    <property type="match status" value="1"/>
</dbReference>
<evidence type="ECO:0000256" key="1">
    <source>
        <dbReference type="ARBA" id="ARBA00022491"/>
    </source>
</evidence>
<dbReference type="GO" id="GO:0003677">
    <property type="term" value="F:DNA binding"/>
    <property type="evidence" value="ECO:0007669"/>
    <property type="project" value="UniProtKB-KW"/>
</dbReference>
<dbReference type="InterPro" id="IPR036388">
    <property type="entry name" value="WH-like_DNA-bd_sf"/>
</dbReference>
<dbReference type="SMART" id="SM01134">
    <property type="entry name" value="DeoRC"/>
    <property type="match status" value="1"/>
</dbReference>
<keyword evidence="5" id="KW-0238">DNA-binding</keyword>
<dbReference type="Proteomes" id="UP001139451">
    <property type="component" value="Unassembled WGS sequence"/>
</dbReference>
<evidence type="ECO:0000313" key="5">
    <source>
        <dbReference type="EMBL" id="MCP3732247.1"/>
    </source>
</evidence>
<accession>A0A9X2HM97</accession>
<dbReference type="EMBL" id="JAMLDX010000016">
    <property type="protein sequence ID" value="MCP3732247.1"/>
    <property type="molecule type" value="Genomic_DNA"/>
</dbReference>
<evidence type="ECO:0000256" key="3">
    <source>
        <dbReference type="ARBA" id="ARBA00023163"/>
    </source>
</evidence>
<dbReference type="PRINTS" id="PR00037">
    <property type="entry name" value="HTHLACR"/>
</dbReference>
<dbReference type="RefSeq" id="WP_254295516.1">
    <property type="nucleotide sequence ID" value="NZ_JAMLDX010000016.1"/>
</dbReference>
<evidence type="ECO:0000259" key="4">
    <source>
        <dbReference type="PROSITE" id="PS51000"/>
    </source>
</evidence>
<dbReference type="GO" id="GO:0003700">
    <property type="term" value="F:DNA-binding transcription factor activity"/>
    <property type="evidence" value="ECO:0007669"/>
    <property type="project" value="InterPro"/>
</dbReference>
<name>A0A9X2HM97_9SPHN</name>
<dbReference type="Pfam" id="PF08220">
    <property type="entry name" value="HTH_DeoR"/>
    <property type="match status" value="1"/>
</dbReference>
<evidence type="ECO:0000313" key="6">
    <source>
        <dbReference type="Proteomes" id="UP001139451"/>
    </source>
</evidence>
<keyword evidence="6" id="KW-1185">Reference proteome</keyword>
<dbReference type="PANTHER" id="PTHR30363">
    <property type="entry name" value="HTH-TYPE TRANSCRIPTIONAL REGULATOR SRLR-RELATED"/>
    <property type="match status" value="1"/>
</dbReference>
<dbReference type="Pfam" id="PF00455">
    <property type="entry name" value="DeoRC"/>
    <property type="match status" value="1"/>
</dbReference>
<dbReference type="AlphaFoldDB" id="A0A9X2HM97"/>
<dbReference type="InterPro" id="IPR001034">
    <property type="entry name" value="DeoR_HTH"/>
</dbReference>
<dbReference type="SUPFAM" id="SSF46785">
    <property type="entry name" value="Winged helix' DNA-binding domain"/>
    <property type="match status" value="1"/>
</dbReference>
<dbReference type="Gene3D" id="3.30.750.70">
    <property type="entry name" value="4-hydroxybutyrate coenzyme like domains"/>
    <property type="match status" value="1"/>
</dbReference>
<comment type="caution">
    <text evidence="5">The sequence shown here is derived from an EMBL/GenBank/DDBJ whole genome shotgun (WGS) entry which is preliminary data.</text>
</comment>
<reference evidence="5" key="1">
    <citation type="submission" date="2022-05" db="EMBL/GenBank/DDBJ databases">
        <title>Sphingomonas sp. strain MG17 Genome sequencing and assembly.</title>
        <authorList>
            <person name="Kim I."/>
        </authorList>
    </citation>
    <scope>NUCLEOTIDE SEQUENCE</scope>
    <source>
        <strain evidence="5">MG17</strain>
    </source>
</reference>
<dbReference type="InterPro" id="IPR036390">
    <property type="entry name" value="WH_DNA-bd_sf"/>
</dbReference>
<keyword evidence="3" id="KW-0804">Transcription</keyword>
<dbReference type="InterPro" id="IPR050313">
    <property type="entry name" value="Carb_Metab_HTH_regulators"/>
</dbReference>
<gene>
    <name evidence="5" type="ORF">M9978_17640</name>
</gene>